<name>A0A9D4XEI0_PEA</name>
<dbReference type="PANTHER" id="PTHR36081">
    <property type="entry name" value="CELL WALL INTEGRITY/STRESS RESPONSE COMPONENT"/>
    <property type="match status" value="1"/>
</dbReference>
<dbReference type="AlphaFoldDB" id="A0A9D4XEI0"/>
<gene>
    <name evidence="1" type="ORF">KIW84_043098</name>
</gene>
<evidence type="ECO:0000313" key="2">
    <source>
        <dbReference type="Proteomes" id="UP001058974"/>
    </source>
</evidence>
<dbReference type="Proteomes" id="UP001058974">
    <property type="component" value="Chromosome 4"/>
</dbReference>
<organism evidence="1 2">
    <name type="scientific">Pisum sativum</name>
    <name type="common">Garden pea</name>
    <name type="synonym">Lathyrus oleraceus</name>
    <dbReference type="NCBI Taxonomy" id="3888"/>
    <lineage>
        <taxon>Eukaryota</taxon>
        <taxon>Viridiplantae</taxon>
        <taxon>Streptophyta</taxon>
        <taxon>Embryophyta</taxon>
        <taxon>Tracheophyta</taxon>
        <taxon>Spermatophyta</taxon>
        <taxon>Magnoliopsida</taxon>
        <taxon>eudicotyledons</taxon>
        <taxon>Gunneridae</taxon>
        <taxon>Pentapetalae</taxon>
        <taxon>rosids</taxon>
        <taxon>fabids</taxon>
        <taxon>Fabales</taxon>
        <taxon>Fabaceae</taxon>
        <taxon>Papilionoideae</taxon>
        <taxon>50 kb inversion clade</taxon>
        <taxon>NPAAA clade</taxon>
        <taxon>Hologalegina</taxon>
        <taxon>IRL clade</taxon>
        <taxon>Fabeae</taxon>
        <taxon>Lathyrus</taxon>
    </lineage>
</organism>
<proteinExistence type="predicted"/>
<dbReference type="PANTHER" id="PTHR36081:SF1">
    <property type="entry name" value="CELL WALL INTEGRITY_STRESS RESPONSE COMPONENT"/>
    <property type="match status" value="1"/>
</dbReference>
<accession>A0A9D4XEI0</accession>
<dbReference type="EMBL" id="JAMSHJ010000004">
    <property type="protein sequence ID" value="KAI5418742.1"/>
    <property type="molecule type" value="Genomic_DNA"/>
</dbReference>
<reference evidence="1 2" key="1">
    <citation type="journal article" date="2022" name="Nat. Genet.">
        <title>Improved pea reference genome and pan-genome highlight genomic features and evolutionary characteristics.</title>
        <authorList>
            <person name="Yang T."/>
            <person name="Liu R."/>
            <person name="Luo Y."/>
            <person name="Hu S."/>
            <person name="Wang D."/>
            <person name="Wang C."/>
            <person name="Pandey M.K."/>
            <person name="Ge S."/>
            <person name="Xu Q."/>
            <person name="Li N."/>
            <person name="Li G."/>
            <person name="Huang Y."/>
            <person name="Saxena R.K."/>
            <person name="Ji Y."/>
            <person name="Li M."/>
            <person name="Yan X."/>
            <person name="He Y."/>
            <person name="Liu Y."/>
            <person name="Wang X."/>
            <person name="Xiang C."/>
            <person name="Varshney R.K."/>
            <person name="Ding H."/>
            <person name="Gao S."/>
            <person name="Zong X."/>
        </authorList>
    </citation>
    <scope>NUCLEOTIDE SEQUENCE [LARGE SCALE GENOMIC DNA]</scope>
    <source>
        <strain evidence="1 2">cv. Zhongwan 6</strain>
    </source>
</reference>
<evidence type="ECO:0000313" key="1">
    <source>
        <dbReference type="EMBL" id="KAI5418742.1"/>
    </source>
</evidence>
<dbReference type="Gramene" id="Psat04G0309800-T2">
    <property type="protein sequence ID" value="KAI5418742.1"/>
    <property type="gene ID" value="KIW84_043098"/>
</dbReference>
<comment type="caution">
    <text evidence="1">The sequence shown here is derived from an EMBL/GenBank/DDBJ whole genome shotgun (WGS) entry which is preliminary data.</text>
</comment>
<protein>
    <submittedName>
        <fullName evidence="1">Uncharacterized protein</fullName>
    </submittedName>
</protein>
<keyword evidence="2" id="KW-1185">Reference proteome</keyword>
<sequence>MAFANYLPPLQLVKPSLNSPKPSLFFNPSFFLCSHHFNFPSVLHNRSSISTLRKITVKAKPQEPEVSVATDAFTQFKHLLLPITDRKPYLSEGTKQLLMNSRRSLCLSMKLNFPASDGIYLKVD</sequence>